<dbReference type="Pfam" id="PF00355">
    <property type="entry name" value="Rieske"/>
    <property type="match status" value="1"/>
</dbReference>
<dbReference type="GO" id="GO:0051537">
    <property type="term" value="F:2 iron, 2 sulfur cluster binding"/>
    <property type="evidence" value="ECO:0007669"/>
    <property type="project" value="InterPro"/>
</dbReference>
<name>A0A975XTW7_9RHOO</name>
<keyword evidence="1" id="KW-0560">Oxidoreductase</keyword>
<dbReference type="PROSITE" id="PS51296">
    <property type="entry name" value="RIESKE"/>
    <property type="match status" value="1"/>
</dbReference>
<sequence>MLVTQQPVLRKFWYALVPMTDLDQGPQSFTLLNTPLVLWKQADGQPAALLDRCCHRTAKLSKGFVTPEGHIACGYHGWEYDCRGACRKVPQNTDGTIPPGAGVTAFHCQERYGYVWVALDDPIAPIPDFPEDGDPAYRRIFQFYEHWATSPLRVMENSFDNSHFSFVHKANFGIFDQPAPSKYNIEETDYGFQAETLVPINNPPESYRITGTTEPITHRHLINRWYQPFCRRFGCSYPASGIDHIIYNCATPMDDGHMVLVQWLYRNDKETDCSTQELIDWDRAITTEDKEILEATDPDACIDLGRHAEFHMHSDRPGILMRRKLMQLLESHGEKEVFRSA</sequence>
<organism evidence="3 4">
    <name type="scientific">Azospira inquinata</name>
    <dbReference type="NCBI Taxonomy" id="2785627"/>
    <lineage>
        <taxon>Bacteria</taxon>
        <taxon>Pseudomonadati</taxon>
        <taxon>Pseudomonadota</taxon>
        <taxon>Betaproteobacteria</taxon>
        <taxon>Rhodocyclales</taxon>
        <taxon>Rhodocyclaceae</taxon>
        <taxon>Azospira</taxon>
    </lineage>
</organism>
<reference evidence="3" key="1">
    <citation type="submission" date="2020-11" db="EMBL/GenBank/DDBJ databases">
        <title>Azospira inquinata sp. nov.</title>
        <authorList>
            <person name="Moe W.M."/>
            <person name="Mikes M.C."/>
        </authorList>
    </citation>
    <scope>NUCLEOTIDE SEQUENCE</scope>
    <source>
        <strain evidence="3">Azo-3</strain>
    </source>
</reference>
<dbReference type="EMBL" id="CP064782">
    <property type="protein sequence ID" value="QWT48150.1"/>
    <property type="molecule type" value="Genomic_DNA"/>
</dbReference>
<dbReference type="KEGG" id="aiq:Azoinq_09745"/>
<dbReference type="Proteomes" id="UP000683428">
    <property type="component" value="Chromosome"/>
</dbReference>
<dbReference type="InterPro" id="IPR050584">
    <property type="entry name" value="Cholesterol_7-desaturase"/>
</dbReference>
<dbReference type="AlphaFoldDB" id="A0A975XTW7"/>
<evidence type="ECO:0000259" key="2">
    <source>
        <dbReference type="PROSITE" id="PS51296"/>
    </source>
</evidence>
<dbReference type="InterPro" id="IPR017941">
    <property type="entry name" value="Rieske_2Fe-2S"/>
</dbReference>
<dbReference type="PANTHER" id="PTHR21266:SF60">
    <property type="entry name" value="3-KETOSTEROID-9-ALPHA-MONOOXYGENASE, OXYGENASE COMPONENT"/>
    <property type="match status" value="1"/>
</dbReference>
<protein>
    <submittedName>
        <fullName evidence="3">Aromatic ring-hydroxylating dioxygenase subunit alpha</fullName>
    </submittedName>
</protein>
<evidence type="ECO:0000313" key="4">
    <source>
        <dbReference type="Proteomes" id="UP000683428"/>
    </source>
</evidence>
<gene>
    <name evidence="3" type="ORF">Azoinq_09745</name>
</gene>
<dbReference type="PANTHER" id="PTHR21266">
    <property type="entry name" value="IRON-SULFUR DOMAIN CONTAINING PROTEIN"/>
    <property type="match status" value="1"/>
</dbReference>
<evidence type="ECO:0000313" key="3">
    <source>
        <dbReference type="EMBL" id="QWT48150.1"/>
    </source>
</evidence>
<dbReference type="Pfam" id="PF19112">
    <property type="entry name" value="VanA_C"/>
    <property type="match status" value="1"/>
</dbReference>
<proteinExistence type="predicted"/>
<evidence type="ECO:0000256" key="1">
    <source>
        <dbReference type="ARBA" id="ARBA00023002"/>
    </source>
</evidence>
<dbReference type="RefSeq" id="WP_216129581.1">
    <property type="nucleotide sequence ID" value="NZ_CP064782.1"/>
</dbReference>
<feature type="domain" description="Rieske" evidence="2">
    <location>
        <begin position="13"/>
        <end position="117"/>
    </location>
</feature>
<dbReference type="InterPro" id="IPR044043">
    <property type="entry name" value="VanA_C_cat"/>
</dbReference>
<accession>A0A975XTW7</accession>
<keyword evidence="4" id="KW-1185">Reference proteome</keyword>
<dbReference type="GO" id="GO:0051213">
    <property type="term" value="F:dioxygenase activity"/>
    <property type="evidence" value="ECO:0007669"/>
    <property type="project" value="UniProtKB-KW"/>
</dbReference>
<keyword evidence="3" id="KW-0223">Dioxygenase</keyword>